<keyword evidence="3" id="KW-0946">Virion</keyword>
<dbReference type="InterPro" id="IPR016115">
    <property type="entry name" value="Phage_PRD1_P3_N"/>
</dbReference>
<organism evidence="7 8">
    <name type="scientific">Gluconobacter phage GC1</name>
    <dbReference type="NCBI Taxonomy" id="2047788"/>
    <lineage>
        <taxon>Viruses</taxon>
        <taxon>Varidnaviria</taxon>
        <taxon>Bamfordvirae</taxon>
        <taxon>Preplasmiviricota</taxon>
        <taxon>Prepoliviricotina</taxon>
        <taxon>Tectiliviricetes</taxon>
        <taxon>Kalamavirales</taxon>
        <taxon>Tectiviridae</taxon>
        <taxon>Gammatectivirus</taxon>
        <taxon>Gammatectivirus GC1</taxon>
    </lineage>
</organism>
<comment type="subcellular location">
    <subcellularLocation>
        <location evidence="1">Virion</location>
    </subcellularLocation>
</comment>
<dbReference type="Pfam" id="PF09018">
    <property type="entry name" value="Phage_Capsid_P3_N"/>
    <property type="match status" value="1"/>
</dbReference>
<proteinExistence type="predicted"/>
<sequence>MASNSSQTSTVASGTSGTAAPSKLTDAQAAALVTSEAVKVLQPIGAPYFLNNPPLGISPVATTIQPRNVGLLRNILVRVEMEFVVPSGTTLTAGEFGPAALLSGVRFTDLNNLDRINTDGIHLALLASARNRQPAGAAFMTDTPLGWGNNFGGGIAWPGASVSGTGQTVKVMMTYNVPIMYAEGDYRGAIYLGTTMANCNLNLTVNPAFFAVSNSSAVDYGFKYDGTAPTVTSLKITSYQDYLDQLPVYNNVVALPWASMSTVYQLLSSSYNNVVADSDFQIEFANLRQYQSIFAVFNNGGTLNPGTDVNAWKLQAANMYNYFNVDPDIISYRTRMALGDDTPLGTYYFSFRDRPINTQTFGNTNLLLNASQANSGATVKAYSEYFSTTYTLNSQSVSS</sequence>
<dbReference type="InterPro" id="IPR015108">
    <property type="entry name" value="P3_N"/>
</dbReference>
<gene>
    <name evidence="7" type="ORF">GC1_00012</name>
</gene>
<dbReference type="Proteomes" id="UP000241016">
    <property type="component" value="Segment"/>
</dbReference>
<dbReference type="InterPro" id="IPR029053">
    <property type="entry name" value="Viral_coat"/>
</dbReference>
<keyword evidence="8" id="KW-1185">Reference proteome</keyword>
<dbReference type="Gene3D" id="2.60.120.20">
    <property type="match status" value="1"/>
</dbReference>
<reference evidence="7 8" key="1">
    <citation type="journal article" date="2018" name="Viruses">
        <title>Bacteriophage GC1, a Novel Tectivirus Infecting Gluconobacter Cerinus, an Acetic Acid Bacterium Associated with Wine-Making.</title>
        <authorList>
            <person name="Philippe C."/>
            <person name="Krupovic M."/>
            <person name="Jaomanjaka F."/>
            <person name="Claisse O."/>
            <person name="Petrel M."/>
            <person name="le Marrec C."/>
        </authorList>
    </citation>
    <scope>NUCLEOTIDE SEQUENCE [LARGE SCALE GENOMIC DNA]</scope>
</reference>
<name>A0A2I5AR80_9VIRU</name>
<feature type="domain" description="P3 N-terminal" evidence="5">
    <location>
        <begin position="19"/>
        <end position="246"/>
    </location>
</feature>
<keyword evidence="2" id="KW-0167">Capsid protein</keyword>
<protein>
    <submittedName>
        <fullName evidence="7">Major capsid protein</fullName>
    </submittedName>
</protein>
<evidence type="ECO:0000256" key="3">
    <source>
        <dbReference type="ARBA" id="ARBA00022844"/>
    </source>
</evidence>
<accession>A0A2I5AR80</accession>
<dbReference type="SMR" id="A0A2I5AR80"/>
<evidence type="ECO:0000259" key="6">
    <source>
        <dbReference type="Pfam" id="PF25514"/>
    </source>
</evidence>
<dbReference type="SUPFAM" id="SSF49749">
    <property type="entry name" value="Group II dsDNA viruses VP"/>
    <property type="match status" value="2"/>
</dbReference>
<dbReference type="OrthoDB" id="19760at10239"/>
<evidence type="ECO:0000313" key="8">
    <source>
        <dbReference type="Proteomes" id="UP000241016"/>
    </source>
</evidence>
<evidence type="ECO:0000256" key="1">
    <source>
        <dbReference type="ARBA" id="ARBA00004328"/>
    </source>
</evidence>
<feature type="domain" description="P3 C-terminal" evidence="6">
    <location>
        <begin position="261"/>
        <end position="399"/>
    </location>
</feature>
<feature type="region of interest" description="Disordered" evidence="4">
    <location>
        <begin position="1"/>
        <end position="21"/>
    </location>
</feature>
<dbReference type="EMBL" id="MG159787">
    <property type="protein sequence ID" value="ATS92580.1"/>
    <property type="molecule type" value="Genomic_DNA"/>
</dbReference>
<dbReference type="InterPro" id="IPR057669">
    <property type="entry name" value="P3_C"/>
</dbReference>
<evidence type="ECO:0000256" key="2">
    <source>
        <dbReference type="ARBA" id="ARBA00022561"/>
    </source>
</evidence>
<dbReference type="GO" id="GO:0019028">
    <property type="term" value="C:viral capsid"/>
    <property type="evidence" value="ECO:0007669"/>
    <property type="project" value="UniProtKB-KW"/>
</dbReference>
<evidence type="ECO:0000259" key="5">
    <source>
        <dbReference type="Pfam" id="PF09018"/>
    </source>
</evidence>
<dbReference type="InterPro" id="IPR016112">
    <property type="entry name" value="VP_dsDNA_II"/>
</dbReference>
<evidence type="ECO:0000256" key="4">
    <source>
        <dbReference type="SAM" id="MobiDB-lite"/>
    </source>
</evidence>
<evidence type="ECO:0000313" key="7">
    <source>
        <dbReference type="EMBL" id="ATS92580.1"/>
    </source>
</evidence>
<dbReference type="Pfam" id="PF25514">
    <property type="entry name" value="P3_C"/>
    <property type="match status" value="1"/>
</dbReference>
<dbReference type="Gene3D" id="2.70.9.30">
    <property type="entry name" value="Viral coat protein p3"/>
    <property type="match status" value="1"/>
</dbReference>